<dbReference type="Proteomes" id="UP000321570">
    <property type="component" value="Unassembled WGS sequence"/>
</dbReference>
<feature type="non-terminal residue" evidence="1">
    <location>
        <position position="1"/>
    </location>
</feature>
<dbReference type="EMBL" id="CABIJS010000155">
    <property type="protein sequence ID" value="VUZ45127.1"/>
    <property type="molecule type" value="Genomic_DNA"/>
</dbReference>
<protein>
    <submittedName>
        <fullName evidence="1">Uncharacterized protein</fullName>
    </submittedName>
</protein>
<proteinExistence type="predicted"/>
<gene>
    <name evidence="1" type="ORF">WMSIL1_LOCUS5181</name>
</gene>
<name>A0A564YCW9_HYMDI</name>
<evidence type="ECO:0000313" key="2">
    <source>
        <dbReference type="Proteomes" id="UP000321570"/>
    </source>
</evidence>
<organism evidence="1 2">
    <name type="scientific">Hymenolepis diminuta</name>
    <name type="common">Rat tapeworm</name>
    <dbReference type="NCBI Taxonomy" id="6216"/>
    <lineage>
        <taxon>Eukaryota</taxon>
        <taxon>Metazoa</taxon>
        <taxon>Spiralia</taxon>
        <taxon>Lophotrochozoa</taxon>
        <taxon>Platyhelminthes</taxon>
        <taxon>Cestoda</taxon>
        <taxon>Eucestoda</taxon>
        <taxon>Cyclophyllidea</taxon>
        <taxon>Hymenolepididae</taxon>
        <taxon>Hymenolepis</taxon>
    </lineage>
</organism>
<sequence length="49" mass="5745">FLRRKTYRGFFLAKWRYKHSEQRIISKLYSKLGGLTLTGQKSGSPRGLI</sequence>
<keyword evidence="2" id="KW-1185">Reference proteome</keyword>
<dbReference type="AlphaFoldDB" id="A0A564YCW9"/>
<evidence type="ECO:0000313" key="1">
    <source>
        <dbReference type="EMBL" id="VUZ45127.1"/>
    </source>
</evidence>
<accession>A0A564YCW9</accession>
<reference evidence="1 2" key="1">
    <citation type="submission" date="2019-07" db="EMBL/GenBank/DDBJ databases">
        <authorList>
            <person name="Jastrzebski P J."/>
            <person name="Paukszto L."/>
            <person name="Jastrzebski P J."/>
        </authorList>
    </citation>
    <scope>NUCLEOTIDE SEQUENCE [LARGE SCALE GENOMIC DNA]</scope>
    <source>
        <strain evidence="1 2">WMS-il1</strain>
    </source>
</reference>